<dbReference type="PANTHER" id="PTHR44103">
    <property type="entry name" value="PROPROTEIN CONVERTASE P"/>
    <property type="match status" value="1"/>
</dbReference>
<feature type="chain" id="PRO_5045106134" evidence="2">
    <location>
        <begin position="20"/>
        <end position="668"/>
    </location>
</feature>
<name>A0ABW9JF76_9SPHI</name>
<dbReference type="InterPro" id="IPR013517">
    <property type="entry name" value="FG-GAP"/>
</dbReference>
<keyword evidence="4" id="KW-1185">Reference proteome</keyword>
<comment type="caution">
    <text evidence="3">The sequence shown here is derived from an EMBL/GenBank/DDBJ whole genome shotgun (WGS) entry which is preliminary data.</text>
</comment>
<dbReference type="RefSeq" id="WP_138730262.1">
    <property type="nucleotide sequence ID" value="NZ_SRMP02000008.1"/>
</dbReference>
<protein>
    <submittedName>
        <fullName evidence="3">FG-GAP repeat domain-containing protein</fullName>
    </submittedName>
</protein>
<sequence length="668" mass="74361">MKHKRIIGIALLASASLLAFTLKKEIKAKQSEEPQLKLLKYNNPGLVVDLGVGLWAWPVPVDWDGDGDMDLLVSCPDKPFNGLWLFENKSGDKIPVFEKPVKLGPAVKNIQISYTNGGKARYTTPGVELPNFKTDLGKKKTKLFPADSILKDLKGRNRFNQWKFVDYDADGDDDIIVGIDDWGDYGWDNAYNKQGVWTNGPLRGFLYLIENNNGKYENKGRLQAEGKAIDVYGAPSPNFADFDGDGDLDIICGEFLDKMTYFENIGTKTQPKYTKGRYLKNESGIIKMDLEMILPTAVDWDGDGDIDLVVGDEDGRVALIEHTGKVKDGMPVFKSPFYFKQKADNVKFGALATPVGVDWDNDGDDDIITGNSAGYISFIENLGMNGQTPKWAAPKLLESEGKVIRIQAGDNGSIQGPAEAKWGYTTVAVADWDGDGLKDMIINSIFGEVLWYKNIGTAKAPKLGKAQNVKVKWETGAKPHKPAWNWWDPKPQTLVTQWRTTPFVVDWNKDKLNDIVMLDTGGYLTFFERFKQGTELWLKPGKRIFDGVHYSAYDQKHLVKDSIPGALKLNNGNFGQSGRRKFTLIDWDGDGSLDIVANSKNASFLKNAGTKQGKIQIEDKGYLDALVLAGHDTSPTTVDWNKDGIPDLLIGAEDGHFYYMLNPRTKKK</sequence>
<reference evidence="3 4" key="1">
    <citation type="submission" date="2024-12" db="EMBL/GenBank/DDBJ databases">
        <authorList>
            <person name="Hu S."/>
        </authorList>
    </citation>
    <scope>NUCLEOTIDE SEQUENCE [LARGE SCALE GENOMIC DNA]</scope>
    <source>
        <strain evidence="3 4">P-25</strain>
    </source>
</reference>
<evidence type="ECO:0000256" key="2">
    <source>
        <dbReference type="SAM" id="SignalP"/>
    </source>
</evidence>
<evidence type="ECO:0000313" key="3">
    <source>
        <dbReference type="EMBL" id="MFN0291054.1"/>
    </source>
</evidence>
<evidence type="ECO:0000256" key="1">
    <source>
        <dbReference type="ARBA" id="ARBA00022729"/>
    </source>
</evidence>
<organism evidence="3 4">
    <name type="scientific">Pedobacter helvus</name>
    <dbReference type="NCBI Taxonomy" id="2563444"/>
    <lineage>
        <taxon>Bacteria</taxon>
        <taxon>Pseudomonadati</taxon>
        <taxon>Bacteroidota</taxon>
        <taxon>Sphingobacteriia</taxon>
        <taxon>Sphingobacteriales</taxon>
        <taxon>Sphingobacteriaceae</taxon>
        <taxon>Pedobacter</taxon>
    </lineage>
</organism>
<dbReference type="Pfam" id="PF13517">
    <property type="entry name" value="FG-GAP_3"/>
    <property type="match status" value="2"/>
</dbReference>
<dbReference type="InterPro" id="IPR028994">
    <property type="entry name" value="Integrin_alpha_N"/>
</dbReference>
<dbReference type="Gene3D" id="2.130.10.130">
    <property type="entry name" value="Integrin alpha, N-terminal"/>
    <property type="match status" value="1"/>
</dbReference>
<evidence type="ECO:0000313" key="4">
    <source>
        <dbReference type="Proteomes" id="UP001517367"/>
    </source>
</evidence>
<dbReference type="EMBL" id="SRMP02000008">
    <property type="protein sequence ID" value="MFN0291054.1"/>
    <property type="molecule type" value="Genomic_DNA"/>
</dbReference>
<dbReference type="PANTHER" id="PTHR44103:SF1">
    <property type="entry name" value="PROPROTEIN CONVERTASE P"/>
    <property type="match status" value="1"/>
</dbReference>
<accession>A0ABW9JF76</accession>
<proteinExistence type="predicted"/>
<dbReference type="SUPFAM" id="SSF69318">
    <property type="entry name" value="Integrin alpha N-terminal domain"/>
    <property type="match status" value="2"/>
</dbReference>
<keyword evidence="1 2" id="KW-0732">Signal</keyword>
<gene>
    <name evidence="3" type="ORF">E5L68_006605</name>
</gene>
<feature type="signal peptide" evidence="2">
    <location>
        <begin position="1"/>
        <end position="19"/>
    </location>
</feature>
<dbReference type="Proteomes" id="UP001517367">
    <property type="component" value="Unassembled WGS sequence"/>
</dbReference>